<dbReference type="AlphaFoldDB" id="A0A1N6E8D8"/>
<dbReference type="OrthoDB" id="1223654at2"/>
<dbReference type="InterPro" id="IPR008969">
    <property type="entry name" value="CarboxyPept-like_regulatory"/>
</dbReference>
<protein>
    <submittedName>
        <fullName evidence="1">CarboxypepD_reg-like domain-containing protein</fullName>
    </submittedName>
</protein>
<sequence length="416" mass="47437">MPFNRIILSKPKSVHSLLILAFLLVVFTTYSEAQNTLKGRVIEYSTETPIPYASIFLTNTTLGITADEQGEFTLSIPDGSYDVLVRMLGYEPLTFSINTNRLPKKGFQVQLNSEDQELEEIDVEEERDPIWYQNLELFKKYFLGTSKNGQSVQINNEKDLLLDRESHPDILQVSAKNPILLDNPNLGYQVEFLLVDFDYHFKKETILYKGYPLFIPYKDVKRAKAKKLQKNRGLAYRGSLQHLIHCLYLGISEEEGYVLQKMKPIPNPDKPSPAIMEEARSLFKTSTSTALKDSIQVHVLSKSTIPDSVLVLQQQALDPESLLDREKEAGRVFLNFSDHIHITYTKEPMAREYPGAPIGSYRKSNQISKIKLNDPKVELFASGSFDDPLGIMVEGYMAWERVGDLMPIDYVPTDEK</sequence>
<dbReference type="RefSeq" id="WP_074224530.1">
    <property type="nucleotide sequence ID" value="NZ_FSRC01000001.1"/>
</dbReference>
<accession>A0A1N6E8D8</accession>
<keyword evidence="2" id="KW-1185">Reference proteome</keyword>
<evidence type="ECO:0000313" key="2">
    <source>
        <dbReference type="Proteomes" id="UP000185221"/>
    </source>
</evidence>
<dbReference type="EMBL" id="FSRC01000001">
    <property type="protein sequence ID" value="SIN79294.1"/>
    <property type="molecule type" value="Genomic_DNA"/>
</dbReference>
<dbReference type="SUPFAM" id="SSF49464">
    <property type="entry name" value="Carboxypeptidase regulatory domain-like"/>
    <property type="match status" value="1"/>
</dbReference>
<dbReference type="Gene3D" id="2.60.40.1120">
    <property type="entry name" value="Carboxypeptidase-like, regulatory domain"/>
    <property type="match status" value="1"/>
</dbReference>
<dbReference type="Pfam" id="PF13715">
    <property type="entry name" value="CarbopepD_reg_2"/>
    <property type="match status" value="1"/>
</dbReference>
<dbReference type="STRING" id="226505.SAMN05444394_1840"/>
<proteinExistence type="predicted"/>
<name>A0A1N6E8D8_9BACT</name>
<organism evidence="1 2">
    <name type="scientific">Algoriphagus halophilus</name>
    <dbReference type="NCBI Taxonomy" id="226505"/>
    <lineage>
        <taxon>Bacteria</taxon>
        <taxon>Pseudomonadati</taxon>
        <taxon>Bacteroidota</taxon>
        <taxon>Cytophagia</taxon>
        <taxon>Cytophagales</taxon>
        <taxon>Cyclobacteriaceae</taxon>
        <taxon>Algoriphagus</taxon>
    </lineage>
</organism>
<reference evidence="2" key="1">
    <citation type="submission" date="2016-11" db="EMBL/GenBank/DDBJ databases">
        <authorList>
            <person name="Varghese N."/>
            <person name="Submissions S."/>
        </authorList>
    </citation>
    <scope>NUCLEOTIDE SEQUENCE [LARGE SCALE GENOMIC DNA]</scope>
    <source>
        <strain evidence="2">DSM 15292</strain>
    </source>
</reference>
<dbReference type="Proteomes" id="UP000185221">
    <property type="component" value="Unassembled WGS sequence"/>
</dbReference>
<evidence type="ECO:0000313" key="1">
    <source>
        <dbReference type="EMBL" id="SIN79294.1"/>
    </source>
</evidence>
<gene>
    <name evidence="1" type="ORF">SAMN05444394_1840</name>
</gene>